<gene>
    <name evidence="7" type="ORF">J2S73_001207</name>
</gene>
<evidence type="ECO:0000313" key="7">
    <source>
        <dbReference type="EMBL" id="MDQ0314770.1"/>
    </source>
</evidence>
<dbReference type="Pfam" id="PF03073">
    <property type="entry name" value="TspO_MBR"/>
    <property type="match status" value="1"/>
</dbReference>
<evidence type="ECO:0000256" key="5">
    <source>
        <dbReference type="ARBA" id="ARBA00023136"/>
    </source>
</evidence>
<feature type="transmembrane region" description="Helical" evidence="6">
    <location>
        <begin position="6"/>
        <end position="25"/>
    </location>
</feature>
<dbReference type="PANTHER" id="PTHR10057:SF0">
    <property type="entry name" value="TRANSLOCATOR PROTEIN"/>
    <property type="match status" value="1"/>
</dbReference>
<keyword evidence="5 6" id="KW-0472">Membrane</keyword>
<dbReference type="FunFam" id="1.20.1260.100:FF:000001">
    <property type="entry name" value="translocator protein 2"/>
    <property type="match status" value="1"/>
</dbReference>
<keyword evidence="4 6" id="KW-1133">Transmembrane helix</keyword>
<dbReference type="AlphaFoldDB" id="A0AAE3VN31"/>
<sequence length="163" mass="17684">MTASIAAFLGFIAAVAAVAVTGVVFKPGAWYERIRKPGFTPPDWLFPIAWTVLYLMIAVSGFLVWREVGIAGAPVAFLFFAAQLVFNAAWSPLFFGAHRPDLAMADLGLLWFAILATILSFWEVSVLAALLLAPYLIWVTYAGALNAVIWRLNGARPRPAGTV</sequence>
<name>A0AAE3VN31_9HYPH</name>
<dbReference type="GO" id="GO:0016020">
    <property type="term" value="C:membrane"/>
    <property type="evidence" value="ECO:0007669"/>
    <property type="project" value="UniProtKB-SubCell"/>
</dbReference>
<dbReference type="Gene3D" id="1.20.1260.100">
    <property type="entry name" value="TspO/MBR protein"/>
    <property type="match status" value="1"/>
</dbReference>
<evidence type="ECO:0000256" key="1">
    <source>
        <dbReference type="ARBA" id="ARBA00004141"/>
    </source>
</evidence>
<dbReference type="InterPro" id="IPR038330">
    <property type="entry name" value="TspO/MBR-related_sf"/>
</dbReference>
<feature type="transmembrane region" description="Helical" evidence="6">
    <location>
        <begin position="71"/>
        <end position="90"/>
    </location>
</feature>
<keyword evidence="3 6" id="KW-0812">Transmembrane</keyword>
<reference evidence="7" key="1">
    <citation type="submission" date="2023-07" db="EMBL/GenBank/DDBJ databases">
        <title>Genomic Encyclopedia of Type Strains, Phase IV (KMG-IV): sequencing the most valuable type-strain genomes for metagenomic binning, comparative biology and taxonomic classification.</title>
        <authorList>
            <person name="Goeker M."/>
        </authorList>
    </citation>
    <scope>NUCLEOTIDE SEQUENCE</scope>
    <source>
        <strain evidence="7">DSM 21202</strain>
    </source>
</reference>
<comment type="similarity">
    <text evidence="2">Belongs to the TspO/BZRP family.</text>
</comment>
<organism evidence="7 8">
    <name type="scientific">Amorphus orientalis</name>
    <dbReference type="NCBI Taxonomy" id="649198"/>
    <lineage>
        <taxon>Bacteria</taxon>
        <taxon>Pseudomonadati</taxon>
        <taxon>Pseudomonadota</taxon>
        <taxon>Alphaproteobacteria</taxon>
        <taxon>Hyphomicrobiales</taxon>
        <taxon>Amorphaceae</taxon>
        <taxon>Amorphus</taxon>
    </lineage>
</organism>
<keyword evidence="8" id="KW-1185">Reference proteome</keyword>
<feature type="transmembrane region" description="Helical" evidence="6">
    <location>
        <begin position="102"/>
        <end position="122"/>
    </location>
</feature>
<dbReference type="RefSeq" id="WP_306884556.1">
    <property type="nucleotide sequence ID" value="NZ_JAUSUL010000001.1"/>
</dbReference>
<feature type="transmembrane region" description="Helical" evidence="6">
    <location>
        <begin position="45"/>
        <end position="65"/>
    </location>
</feature>
<comment type="subcellular location">
    <subcellularLocation>
        <location evidence="1">Membrane</location>
        <topology evidence="1">Multi-pass membrane protein</topology>
    </subcellularLocation>
</comment>
<dbReference type="GO" id="GO:0033013">
    <property type="term" value="P:tetrapyrrole metabolic process"/>
    <property type="evidence" value="ECO:0007669"/>
    <property type="project" value="UniProtKB-ARBA"/>
</dbReference>
<evidence type="ECO:0000313" key="8">
    <source>
        <dbReference type="Proteomes" id="UP001229244"/>
    </source>
</evidence>
<dbReference type="PANTHER" id="PTHR10057">
    <property type="entry name" value="PERIPHERAL-TYPE BENZODIAZEPINE RECEPTOR"/>
    <property type="match status" value="1"/>
</dbReference>
<dbReference type="InterPro" id="IPR004307">
    <property type="entry name" value="TspO_MBR"/>
</dbReference>
<dbReference type="Proteomes" id="UP001229244">
    <property type="component" value="Unassembled WGS sequence"/>
</dbReference>
<dbReference type="EMBL" id="JAUSUL010000001">
    <property type="protein sequence ID" value="MDQ0314770.1"/>
    <property type="molecule type" value="Genomic_DNA"/>
</dbReference>
<dbReference type="PIRSF" id="PIRSF005859">
    <property type="entry name" value="PBR"/>
    <property type="match status" value="1"/>
</dbReference>
<evidence type="ECO:0000256" key="4">
    <source>
        <dbReference type="ARBA" id="ARBA00022989"/>
    </source>
</evidence>
<protein>
    <submittedName>
        <fullName evidence="7">Tryptophan-rich sensory protein</fullName>
    </submittedName>
</protein>
<evidence type="ECO:0000256" key="3">
    <source>
        <dbReference type="ARBA" id="ARBA00022692"/>
    </source>
</evidence>
<evidence type="ECO:0000256" key="2">
    <source>
        <dbReference type="ARBA" id="ARBA00007524"/>
    </source>
</evidence>
<accession>A0AAE3VN31</accession>
<dbReference type="CDD" id="cd15904">
    <property type="entry name" value="TSPO_MBR"/>
    <property type="match status" value="1"/>
</dbReference>
<evidence type="ECO:0000256" key="6">
    <source>
        <dbReference type="SAM" id="Phobius"/>
    </source>
</evidence>
<proteinExistence type="inferred from homology"/>
<comment type="caution">
    <text evidence="7">The sequence shown here is derived from an EMBL/GenBank/DDBJ whole genome shotgun (WGS) entry which is preliminary data.</text>
</comment>